<evidence type="ECO:0000313" key="2">
    <source>
        <dbReference type="Proteomes" id="UP001056120"/>
    </source>
</evidence>
<comment type="caution">
    <text evidence="1">The sequence shown here is derived from an EMBL/GenBank/DDBJ whole genome shotgun (WGS) entry which is preliminary data.</text>
</comment>
<dbReference type="EMBL" id="CM042023">
    <property type="protein sequence ID" value="KAI3813133.1"/>
    <property type="molecule type" value="Genomic_DNA"/>
</dbReference>
<organism evidence="1 2">
    <name type="scientific">Smallanthus sonchifolius</name>
    <dbReference type="NCBI Taxonomy" id="185202"/>
    <lineage>
        <taxon>Eukaryota</taxon>
        <taxon>Viridiplantae</taxon>
        <taxon>Streptophyta</taxon>
        <taxon>Embryophyta</taxon>
        <taxon>Tracheophyta</taxon>
        <taxon>Spermatophyta</taxon>
        <taxon>Magnoliopsida</taxon>
        <taxon>eudicotyledons</taxon>
        <taxon>Gunneridae</taxon>
        <taxon>Pentapetalae</taxon>
        <taxon>asterids</taxon>
        <taxon>campanulids</taxon>
        <taxon>Asterales</taxon>
        <taxon>Asteraceae</taxon>
        <taxon>Asteroideae</taxon>
        <taxon>Heliantheae alliance</taxon>
        <taxon>Millerieae</taxon>
        <taxon>Smallanthus</taxon>
    </lineage>
</organism>
<dbReference type="Proteomes" id="UP001056120">
    <property type="component" value="Linkage Group LG06"/>
</dbReference>
<reference evidence="2" key="1">
    <citation type="journal article" date="2022" name="Mol. Ecol. Resour.">
        <title>The genomes of chicory, endive, great burdock and yacon provide insights into Asteraceae palaeo-polyploidization history and plant inulin production.</title>
        <authorList>
            <person name="Fan W."/>
            <person name="Wang S."/>
            <person name="Wang H."/>
            <person name="Wang A."/>
            <person name="Jiang F."/>
            <person name="Liu H."/>
            <person name="Zhao H."/>
            <person name="Xu D."/>
            <person name="Zhang Y."/>
        </authorList>
    </citation>
    <scope>NUCLEOTIDE SEQUENCE [LARGE SCALE GENOMIC DNA]</scope>
    <source>
        <strain evidence="2">cv. Yunnan</strain>
    </source>
</reference>
<proteinExistence type="predicted"/>
<reference evidence="1 2" key="2">
    <citation type="journal article" date="2022" name="Mol. Ecol. Resour.">
        <title>The genomes of chicory, endive, great burdock and yacon provide insights into Asteraceae paleo-polyploidization history and plant inulin production.</title>
        <authorList>
            <person name="Fan W."/>
            <person name="Wang S."/>
            <person name="Wang H."/>
            <person name="Wang A."/>
            <person name="Jiang F."/>
            <person name="Liu H."/>
            <person name="Zhao H."/>
            <person name="Xu D."/>
            <person name="Zhang Y."/>
        </authorList>
    </citation>
    <scope>NUCLEOTIDE SEQUENCE [LARGE SCALE GENOMIC DNA]</scope>
    <source>
        <strain evidence="2">cv. Yunnan</strain>
        <tissue evidence="1">Leaves</tissue>
    </source>
</reference>
<gene>
    <name evidence="1" type="ORF">L1987_17849</name>
</gene>
<keyword evidence="2" id="KW-1185">Reference proteome</keyword>
<evidence type="ECO:0000313" key="1">
    <source>
        <dbReference type="EMBL" id="KAI3813133.1"/>
    </source>
</evidence>
<name>A0ACB9IZM1_9ASTR</name>
<accession>A0ACB9IZM1</accession>
<protein>
    <submittedName>
        <fullName evidence="1">Uncharacterized protein</fullName>
    </submittedName>
</protein>
<sequence>MERHGGAWLTVRRRGNRKEKNQATETTFFVSNLPNVINNNMLGEAFQEFGGISDTYVARKKDARANFFGFVRLLNVTNPEELLGGMNNVNIQQARVAVSVAKYDRKQSRVEPPAGRGIPKIWVPRQPAAGLNGGRVSGGVVSDGRSYRDALNNTKQETKSIIFEGEGHLYPRNCIGKYVIGDAKNSQTFAKLEKAILGWGFPESSLFYVGGMKCMITFRSNEIATDFVNGEGWKEHFDSMKVWNGEYLETARIAKLRMVGVPLVLRDDENFRMIGELFGKIVGNGEFDWGNIDISAGYCLFLTEMGSRIDEVINLAWKNRMYSVWVSELGDPWVPEFGVYQSVMETDGLEDELEDGEFRLPSLLPAGAGDPSREEETNRRMCMGRIFQDLSSPNKAAHVDESMHVEAEAFNSKKRPRRFRSPDDVDFDLGPLHPGLMDEDNSPLPFPDLNSVIPDTCPSAAALSSEFNNGETGINSWASDLNFRGFGGGVDQITQEVGDTVRVGAGIGIQLHDFEKQVRKLVECEGVQNVPQ</sequence>